<evidence type="ECO:0000256" key="1">
    <source>
        <dbReference type="SAM" id="SignalP"/>
    </source>
</evidence>
<comment type="caution">
    <text evidence="3">The sequence shown here is derived from an EMBL/GenBank/DDBJ whole genome shotgun (WGS) entry which is preliminary data.</text>
</comment>
<organism evidence="3 4">
    <name type="scientific">Dyadobacter frigoris</name>
    <dbReference type="NCBI Taxonomy" id="2576211"/>
    <lineage>
        <taxon>Bacteria</taxon>
        <taxon>Pseudomonadati</taxon>
        <taxon>Bacteroidota</taxon>
        <taxon>Cytophagia</taxon>
        <taxon>Cytophagales</taxon>
        <taxon>Spirosomataceae</taxon>
        <taxon>Dyadobacter</taxon>
    </lineage>
</organism>
<gene>
    <name evidence="3" type="ORF">FDK13_09135</name>
</gene>
<dbReference type="NCBIfam" id="TIGR04183">
    <property type="entry name" value="Por_Secre_tail"/>
    <property type="match status" value="1"/>
</dbReference>
<dbReference type="AlphaFoldDB" id="A0A4U6D6F6"/>
<keyword evidence="4" id="KW-1185">Reference proteome</keyword>
<name>A0A4U6D6F6_9BACT</name>
<protein>
    <submittedName>
        <fullName evidence="3">T9SS type A sorting domain-containing protein</fullName>
    </submittedName>
</protein>
<dbReference type="OrthoDB" id="903973at2"/>
<sequence length="680" mass="73565">MKFLQKLFYVCAFFSLVAATPYDSLQSNRVAAVQVSCGGRIWTDGELLGEDNHEKVWTVIFENRVYIRKENNPAKVHNNSQVLYNVYKDGIRVFPPDQATNLINSCVNEEDPSTISNGYLQPQIGNVIRCNNKPITDKLFLGDYIGGDRVISRQYARIINGRLRVNLQREGNPVNFDGLSMALIHQTIDGENGSYMNPDMGFTLNHEEINSCFWKNEPLPATLITTTPACTSGPTLQGISNITKTSLRFSFAGTNIPNVTWRIKSNGTTVRSGTTGALSNATTVDLSFASLDMGNYTLEIEGGDCSSSVTSQAFTVTAPACTGGPTISSITNINSTGLSVNFAGTGITSLNWAIKNSAGTSLASGKTGTLTSNTAALTFGNIVNGTYTLEIQGGDCTSTVSSQSFVININCNRGPVVQDIASVTNQSLNFLFDGDGVYAISWKIMKAGTMIAQNSVSPQSNRPTINYSSLADGVYELQIQGGSCNSAVSAKAFALNVPLPIEVAGFQATSVSKGIDLSWKVLSEKNGEGFEIIRFNDSKLNASQTIGKVALTEQRIGDYHFLDENPESGINYYQLKQIDYDGTFTKSRIISAKFDLLSEAFVSPNPAVDFVNVQFTSKTSGSSGIELYNMAGIKLSTSNINITQGQNSYRINVGKLGQGYYFVKVLHGDQNAHLRFIKAN</sequence>
<dbReference type="RefSeq" id="WP_137339658.1">
    <property type="nucleotide sequence ID" value="NZ_BSQH01000010.1"/>
</dbReference>
<dbReference type="InterPro" id="IPR026444">
    <property type="entry name" value="Secre_tail"/>
</dbReference>
<keyword evidence="1" id="KW-0732">Signal</keyword>
<evidence type="ECO:0000313" key="4">
    <source>
        <dbReference type="Proteomes" id="UP000304900"/>
    </source>
</evidence>
<evidence type="ECO:0000313" key="3">
    <source>
        <dbReference type="EMBL" id="TKT92932.1"/>
    </source>
</evidence>
<feature type="signal peptide" evidence="1">
    <location>
        <begin position="1"/>
        <end position="18"/>
    </location>
</feature>
<accession>A0A4U6D6F6</accession>
<dbReference type="Pfam" id="PF18962">
    <property type="entry name" value="Por_Secre_tail"/>
    <property type="match status" value="1"/>
</dbReference>
<feature type="chain" id="PRO_5020652812" evidence="1">
    <location>
        <begin position="19"/>
        <end position="680"/>
    </location>
</feature>
<dbReference type="Proteomes" id="UP000304900">
    <property type="component" value="Unassembled WGS sequence"/>
</dbReference>
<reference evidence="3 4" key="1">
    <citation type="submission" date="2019-05" db="EMBL/GenBank/DDBJ databases">
        <title>Dyadobacter AR-3-8 sp. nov., isolated from arctic soil.</title>
        <authorList>
            <person name="Chaudhary D.K."/>
        </authorList>
    </citation>
    <scope>NUCLEOTIDE SEQUENCE [LARGE SCALE GENOMIC DNA]</scope>
    <source>
        <strain evidence="3 4">AR-3-8</strain>
    </source>
</reference>
<feature type="domain" description="Secretion system C-terminal sorting" evidence="2">
    <location>
        <begin position="603"/>
        <end position="672"/>
    </location>
</feature>
<proteinExistence type="predicted"/>
<dbReference type="EMBL" id="SZVO01000003">
    <property type="protein sequence ID" value="TKT92932.1"/>
    <property type="molecule type" value="Genomic_DNA"/>
</dbReference>
<evidence type="ECO:0000259" key="2">
    <source>
        <dbReference type="Pfam" id="PF18962"/>
    </source>
</evidence>